<evidence type="ECO:0000256" key="6">
    <source>
        <dbReference type="ARBA" id="ARBA00022793"/>
    </source>
</evidence>
<feature type="chain" id="PRO_5046213348" description="Alpha-acetolactate decarboxylase" evidence="10">
    <location>
        <begin position="37"/>
        <end position="279"/>
    </location>
</feature>
<comment type="catalytic activity">
    <reaction evidence="1 9">
        <text>(2S)-2-acetolactate + H(+) = (R)-acetoin + CO2</text>
        <dbReference type="Rhea" id="RHEA:21580"/>
        <dbReference type="ChEBI" id="CHEBI:15378"/>
        <dbReference type="ChEBI" id="CHEBI:15686"/>
        <dbReference type="ChEBI" id="CHEBI:16526"/>
        <dbReference type="ChEBI" id="CHEBI:58476"/>
        <dbReference type="EC" id="4.1.1.5"/>
    </reaction>
</comment>
<keyword evidence="8 9" id="KW-0456">Lyase</keyword>
<keyword evidence="12" id="KW-1185">Reference proteome</keyword>
<dbReference type="PANTHER" id="PTHR35524:SF1">
    <property type="entry name" value="ALPHA-ACETOLACTATE DECARBOXYLASE"/>
    <property type="match status" value="1"/>
</dbReference>
<dbReference type="PIRSF" id="PIRSF001332">
    <property type="entry name" value="Acetolac_decarb"/>
    <property type="match status" value="1"/>
</dbReference>
<evidence type="ECO:0000256" key="5">
    <source>
        <dbReference type="ARBA" id="ARBA00020164"/>
    </source>
</evidence>
<reference evidence="11 12" key="1">
    <citation type="submission" date="2024-03" db="EMBL/GenBank/DDBJ databases">
        <title>Phenotype and Genome Characterization of a Sulfate-Reducing Bacterium Pseudodesulfovibrio sp. strain 5S69, isolated from Petroleum Reservoir in Tatarstan (Russia).</title>
        <authorList>
            <person name="Bidzhieva S.K."/>
            <person name="Kadnikov V."/>
            <person name="Tourova T.P."/>
            <person name="Samigullina S.R."/>
            <person name="Sokolova D.S."/>
            <person name="Poltaraus A.B."/>
            <person name="Avtukh A.N."/>
            <person name="Tereshina V.M."/>
            <person name="Mardanov A.V."/>
            <person name="Nazina T.N."/>
        </authorList>
    </citation>
    <scope>NUCLEOTIDE SEQUENCE [LARGE SCALE GENOMIC DNA]</scope>
    <source>
        <strain evidence="11 12">5S69</strain>
    </source>
</reference>
<dbReference type="Pfam" id="PF03306">
    <property type="entry name" value="AAL_decarboxy"/>
    <property type="match status" value="1"/>
</dbReference>
<dbReference type="EMBL" id="CP146609">
    <property type="protein sequence ID" value="WWX23367.1"/>
    <property type="molecule type" value="Genomic_DNA"/>
</dbReference>
<protein>
    <recommendedName>
        <fullName evidence="5 9">Alpha-acetolactate decarboxylase</fullName>
        <ecNumber evidence="4 9">4.1.1.5</ecNumber>
    </recommendedName>
</protein>
<keyword evidence="6 9" id="KW-0210">Decarboxylase</keyword>
<evidence type="ECO:0000313" key="11">
    <source>
        <dbReference type="EMBL" id="WWX23367.1"/>
    </source>
</evidence>
<dbReference type="SUPFAM" id="SSF117856">
    <property type="entry name" value="AF0104/ALDC/Ptd012-like"/>
    <property type="match status" value="1"/>
</dbReference>
<comment type="similarity">
    <text evidence="3 9">Belongs to the alpha-acetolactate decarboxylase family.</text>
</comment>
<dbReference type="Proteomes" id="UP001385389">
    <property type="component" value="Chromosome"/>
</dbReference>
<keyword evidence="10" id="KW-0732">Signal</keyword>
<accession>A0ABZ2IXF0</accession>
<evidence type="ECO:0000313" key="12">
    <source>
        <dbReference type="Proteomes" id="UP001385389"/>
    </source>
</evidence>
<name>A0ABZ2IXF0_9BACT</name>
<dbReference type="GO" id="GO:0047605">
    <property type="term" value="F:acetolactate decarboxylase activity"/>
    <property type="evidence" value="ECO:0007669"/>
    <property type="project" value="UniProtKB-EC"/>
</dbReference>
<organism evidence="11 12">
    <name type="scientific">Pseudodesulfovibrio methanolicus</name>
    <dbReference type="NCBI Taxonomy" id="3126690"/>
    <lineage>
        <taxon>Bacteria</taxon>
        <taxon>Pseudomonadati</taxon>
        <taxon>Thermodesulfobacteriota</taxon>
        <taxon>Desulfovibrionia</taxon>
        <taxon>Desulfovibrionales</taxon>
        <taxon>Desulfovibrionaceae</taxon>
    </lineage>
</organism>
<dbReference type="RefSeq" id="WP_338669081.1">
    <property type="nucleotide sequence ID" value="NZ_CP146609.1"/>
</dbReference>
<evidence type="ECO:0000256" key="9">
    <source>
        <dbReference type="PIRNR" id="PIRNR001332"/>
    </source>
</evidence>
<evidence type="ECO:0000256" key="8">
    <source>
        <dbReference type="ARBA" id="ARBA00023239"/>
    </source>
</evidence>
<proteinExistence type="inferred from homology"/>
<dbReference type="CDD" id="cd17299">
    <property type="entry name" value="acetolactate_decarboxylase"/>
    <property type="match status" value="1"/>
</dbReference>
<feature type="signal peptide" evidence="10">
    <location>
        <begin position="1"/>
        <end position="36"/>
    </location>
</feature>
<evidence type="ECO:0000256" key="10">
    <source>
        <dbReference type="SAM" id="SignalP"/>
    </source>
</evidence>
<evidence type="ECO:0000256" key="4">
    <source>
        <dbReference type="ARBA" id="ARBA00013204"/>
    </source>
</evidence>
<gene>
    <name evidence="11" type="primary">budA</name>
    <name evidence="11" type="ORF">V8V93_03975</name>
</gene>
<dbReference type="NCBIfam" id="TIGR01252">
    <property type="entry name" value="acetolac_decarb"/>
    <property type="match status" value="1"/>
</dbReference>
<evidence type="ECO:0000256" key="2">
    <source>
        <dbReference type="ARBA" id="ARBA00005170"/>
    </source>
</evidence>
<sequence length="279" mass="29357">MRPKRSASSLAALFRNPLLRAAVLALALLLAPALRAAPAWAGGGLYQYSTIDALLAGVYDGGLTMDHLLARGGFGLGTLNGLDGELVVLDGVAYHAAAGGRVDVPAGSTRTPFACVTRFAPGTSLALNGIDGLEALNAAVSAHLPTKNRFYAIRIDARFDRVRTRAIPRQTPPYAPLAEVTKQQVVTDFSGPGTLVGLYSPPFVNGVNVPGFHWHFLTGDRTGGGHVLDCAFASAEARLDGMRSFTLDLPDSRAFDGLDLADDRSKALQTVEKGTSKTE</sequence>
<dbReference type="EC" id="4.1.1.5" evidence="4 9"/>
<evidence type="ECO:0000256" key="1">
    <source>
        <dbReference type="ARBA" id="ARBA00001784"/>
    </source>
</evidence>
<evidence type="ECO:0000256" key="7">
    <source>
        <dbReference type="ARBA" id="ARBA00023061"/>
    </source>
</evidence>
<dbReference type="InterPro" id="IPR005128">
    <property type="entry name" value="Acetolactate_a_deCO2ase"/>
</dbReference>
<dbReference type="Gene3D" id="3.30.1330.80">
    <property type="entry name" value="Hypothetical protein, similar to alpha- acetolactate decarboxylase, domain 2"/>
    <property type="match status" value="2"/>
</dbReference>
<dbReference type="PANTHER" id="PTHR35524">
    <property type="entry name" value="ALPHA-ACETOLACTATE DECARBOXYLASE"/>
    <property type="match status" value="1"/>
</dbReference>
<evidence type="ECO:0000256" key="3">
    <source>
        <dbReference type="ARBA" id="ARBA00007106"/>
    </source>
</evidence>
<keyword evidence="7 9" id="KW-0005">Acetoin biosynthesis</keyword>
<comment type="pathway">
    <text evidence="2 9">Polyol metabolism; (R,R)-butane-2,3-diol biosynthesis; (R,R)-butane-2,3-diol from pyruvate: step 2/3.</text>
</comment>